<dbReference type="SMART" id="SM00906">
    <property type="entry name" value="Fungal_trans"/>
    <property type="match status" value="1"/>
</dbReference>
<evidence type="ECO:0000256" key="1">
    <source>
        <dbReference type="ARBA" id="ARBA00022723"/>
    </source>
</evidence>
<dbReference type="InterPro" id="IPR007219">
    <property type="entry name" value="XnlR_reg_dom"/>
</dbReference>
<evidence type="ECO:0000256" key="6">
    <source>
        <dbReference type="ARBA" id="ARBA00023242"/>
    </source>
</evidence>
<dbReference type="EMBL" id="JAGPXF010000009">
    <property type="protein sequence ID" value="KAH7230993.1"/>
    <property type="molecule type" value="Genomic_DNA"/>
</dbReference>
<comment type="caution">
    <text evidence="8">The sequence shown here is derived from an EMBL/GenBank/DDBJ whole genome shotgun (WGS) entry which is preliminary data.</text>
</comment>
<dbReference type="GO" id="GO:0003677">
    <property type="term" value="F:DNA binding"/>
    <property type="evidence" value="ECO:0007669"/>
    <property type="project" value="UniProtKB-KW"/>
</dbReference>
<accession>A0A8K0RLX9</accession>
<dbReference type="PANTHER" id="PTHR31313:SF4">
    <property type="entry name" value="CONIDIAL DEVELOPMENT PROTEIN FLUFFY"/>
    <property type="match status" value="1"/>
</dbReference>
<feature type="domain" description="Xylanolytic transcriptional activator regulatory" evidence="7">
    <location>
        <begin position="166"/>
        <end position="234"/>
    </location>
</feature>
<sequence>MNIMVTLEPKSWEGSEHDRTKFFRFHRFDRNLFTSDQQKWECHLPTWTNITDDINLILHLLALYFCWEHPIFAPFSKKHFLQDFREGRHRYCSPLLVNALLALGCRLSTTHITRASSEDLQSAGDYFFEESQRLFNRERDHHSLTTVQALVIMSIRETSYGRSSVGQYYAGQSIRLVFEMGLHRTHNEGGRDEFMVRSATFWGAFSMDNAYSLVLGLLPNCSCFPHLPSKPAIIGDIEASLWVPYTDDDALLQRYEQPSNERSVYKCSYELKYLYWYDHMPKGLRLGHNFTPALLFTHMYYHFAILLLFRNFVTMRIIGSEISPRDICLQAANAIQGFLTTYSRLYTLKWAPSFIPYFALASSLMHLALMAQTAQINNLDTPARTDPGFSEAVNQGMARLIEMKPCHQLAEQALQLIDYLAKKWRIDLNIETGAVLDPGAYERLVRSFGGMIQFFSPAMDVGEITQSWLEKVAKSLEDPAFLPSAVQGAEYFR</sequence>
<dbReference type="GO" id="GO:0008270">
    <property type="term" value="F:zinc ion binding"/>
    <property type="evidence" value="ECO:0007669"/>
    <property type="project" value="InterPro"/>
</dbReference>
<gene>
    <name evidence="8" type="ORF">BKA59DRAFT_497613</name>
</gene>
<keyword evidence="4" id="KW-0238">DNA-binding</keyword>
<evidence type="ECO:0000256" key="5">
    <source>
        <dbReference type="ARBA" id="ARBA00023163"/>
    </source>
</evidence>
<evidence type="ECO:0000259" key="7">
    <source>
        <dbReference type="SMART" id="SM00906"/>
    </source>
</evidence>
<keyword evidence="2" id="KW-0862">Zinc</keyword>
<keyword evidence="9" id="KW-1185">Reference proteome</keyword>
<keyword evidence="6" id="KW-0539">Nucleus</keyword>
<name>A0A8K0RLX9_9HYPO</name>
<evidence type="ECO:0000313" key="8">
    <source>
        <dbReference type="EMBL" id="KAH7230993.1"/>
    </source>
</evidence>
<organism evidence="8 9">
    <name type="scientific">Fusarium tricinctum</name>
    <dbReference type="NCBI Taxonomy" id="61284"/>
    <lineage>
        <taxon>Eukaryota</taxon>
        <taxon>Fungi</taxon>
        <taxon>Dikarya</taxon>
        <taxon>Ascomycota</taxon>
        <taxon>Pezizomycotina</taxon>
        <taxon>Sordariomycetes</taxon>
        <taxon>Hypocreomycetidae</taxon>
        <taxon>Hypocreales</taxon>
        <taxon>Nectriaceae</taxon>
        <taxon>Fusarium</taxon>
        <taxon>Fusarium tricinctum species complex</taxon>
    </lineage>
</organism>
<proteinExistence type="predicted"/>
<dbReference type="InterPro" id="IPR051615">
    <property type="entry name" value="Transcr_Regulatory_Elem"/>
</dbReference>
<dbReference type="Proteomes" id="UP000813427">
    <property type="component" value="Unassembled WGS sequence"/>
</dbReference>
<evidence type="ECO:0000256" key="2">
    <source>
        <dbReference type="ARBA" id="ARBA00022833"/>
    </source>
</evidence>
<dbReference type="OrthoDB" id="2123952at2759"/>
<evidence type="ECO:0000256" key="4">
    <source>
        <dbReference type="ARBA" id="ARBA00023125"/>
    </source>
</evidence>
<dbReference type="GO" id="GO:0006351">
    <property type="term" value="P:DNA-templated transcription"/>
    <property type="evidence" value="ECO:0007669"/>
    <property type="project" value="InterPro"/>
</dbReference>
<keyword evidence="1" id="KW-0479">Metal-binding</keyword>
<protein>
    <submittedName>
        <fullName evidence="8">Fungal-specific transcription factor domain-containing protein</fullName>
    </submittedName>
</protein>
<reference evidence="8" key="1">
    <citation type="journal article" date="2021" name="Nat. Commun.">
        <title>Genetic determinants of endophytism in the Arabidopsis root mycobiome.</title>
        <authorList>
            <person name="Mesny F."/>
            <person name="Miyauchi S."/>
            <person name="Thiergart T."/>
            <person name="Pickel B."/>
            <person name="Atanasova L."/>
            <person name="Karlsson M."/>
            <person name="Huettel B."/>
            <person name="Barry K.W."/>
            <person name="Haridas S."/>
            <person name="Chen C."/>
            <person name="Bauer D."/>
            <person name="Andreopoulos W."/>
            <person name="Pangilinan J."/>
            <person name="LaButti K."/>
            <person name="Riley R."/>
            <person name="Lipzen A."/>
            <person name="Clum A."/>
            <person name="Drula E."/>
            <person name="Henrissat B."/>
            <person name="Kohler A."/>
            <person name="Grigoriev I.V."/>
            <person name="Martin F.M."/>
            <person name="Hacquard S."/>
        </authorList>
    </citation>
    <scope>NUCLEOTIDE SEQUENCE</scope>
    <source>
        <strain evidence="8">MPI-SDFR-AT-0068</strain>
    </source>
</reference>
<keyword evidence="5" id="KW-0804">Transcription</keyword>
<keyword evidence="3" id="KW-0805">Transcription regulation</keyword>
<evidence type="ECO:0000313" key="9">
    <source>
        <dbReference type="Proteomes" id="UP000813427"/>
    </source>
</evidence>
<dbReference type="Pfam" id="PF04082">
    <property type="entry name" value="Fungal_trans"/>
    <property type="match status" value="1"/>
</dbReference>
<evidence type="ECO:0000256" key="3">
    <source>
        <dbReference type="ARBA" id="ARBA00023015"/>
    </source>
</evidence>
<dbReference type="CDD" id="cd12148">
    <property type="entry name" value="fungal_TF_MHR"/>
    <property type="match status" value="1"/>
</dbReference>
<dbReference type="PANTHER" id="PTHR31313">
    <property type="entry name" value="TY1 ENHANCER ACTIVATOR"/>
    <property type="match status" value="1"/>
</dbReference>
<dbReference type="AlphaFoldDB" id="A0A8K0RLX9"/>